<dbReference type="InterPro" id="IPR004027">
    <property type="entry name" value="SEC_C_motif"/>
</dbReference>
<dbReference type="RefSeq" id="WP_065576639.1">
    <property type="nucleotide sequence ID" value="NZ_JBNGCH010000386.1"/>
</dbReference>
<keyword evidence="2" id="KW-1185">Reference proteome</keyword>
<sequence>MTYQLINLGTLTSDVSAETIEGAILAANFSVKPIAPEAWMDRIFSDASPRHISLVTEQIHAQFNRLQRNEYEASALLEVEHTHDKLVEFASGFMTVWAVVEPQWQEIQLNDGSMRMLQALLTLFMLSIDEEQTQQQMKNAGIETPPTLSDFIGQLDLMVSEVSLAADEAMVGGKSQSVNPYRGIGRNDPCPCSSGKKFKQCCGQ</sequence>
<gene>
    <name evidence="1" type="ORF">A6E14_07990</name>
</gene>
<comment type="caution">
    <text evidence="1">The sequence shown here is derived from an EMBL/GenBank/DDBJ whole genome shotgun (WGS) entry which is preliminary data.</text>
</comment>
<dbReference type="InterPro" id="IPR011978">
    <property type="entry name" value="YgfB-like"/>
</dbReference>
<dbReference type="Pfam" id="PF03695">
    <property type="entry name" value="UPF0149"/>
    <property type="match status" value="1"/>
</dbReference>
<protein>
    <submittedName>
        <fullName evidence="1">Prepilin peptidase</fullName>
    </submittedName>
</protein>
<dbReference type="Gene3D" id="3.10.450.50">
    <property type="match status" value="1"/>
</dbReference>
<dbReference type="AlphaFoldDB" id="A0A1B9R077"/>
<name>A0A1B9R077_9VIBR</name>
<organism evidence="1 2">
    <name type="scientific">Vibrio genomosp. F10</name>
    <dbReference type="NCBI Taxonomy" id="723171"/>
    <lineage>
        <taxon>Bacteria</taxon>
        <taxon>Pseudomonadati</taxon>
        <taxon>Pseudomonadota</taxon>
        <taxon>Gammaproteobacteria</taxon>
        <taxon>Vibrionales</taxon>
        <taxon>Vibrionaceae</taxon>
        <taxon>Vibrio</taxon>
    </lineage>
</organism>
<reference evidence="2" key="1">
    <citation type="submission" date="2016-06" db="EMBL/GenBank/DDBJ databases">
        <authorList>
            <person name="Hehemann J.-H."/>
            <person name="Arevalo P."/>
            <person name="Datta M.S."/>
            <person name="Polz M.F."/>
        </authorList>
    </citation>
    <scope>NUCLEOTIDE SEQUENCE [LARGE SCALE GENOMIC DNA]</scope>
    <source>
        <strain evidence="2">9CSC122</strain>
    </source>
</reference>
<dbReference type="Proteomes" id="UP000093173">
    <property type="component" value="Unassembled WGS sequence"/>
</dbReference>
<evidence type="ECO:0000313" key="1">
    <source>
        <dbReference type="EMBL" id="OCH77249.1"/>
    </source>
</evidence>
<evidence type="ECO:0000313" key="2">
    <source>
        <dbReference type="Proteomes" id="UP000093173"/>
    </source>
</evidence>
<accession>A0A1B9R077</accession>
<dbReference type="SUPFAM" id="SSF103642">
    <property type="entry name" value="Sec-C motif"/>
    <property type="match status" value="1"/>
</dbReference>
<dbReference type="Pfam" id="PF02810">
    <property type="entry name" value="SEC-C"/>
    <property type="match status" value="1"/>
</dbReference>
<proteinExistence type="predicted"/>
<dbReference type="EMBL" id="MAJZ01000386">
    <property type="protein sequence ID" value="OCH77249.1"/>
    <property type="molecule type" value="Genomic_DNA"/>
</dbReference>